<evidence type="ECO:0000313" key="3">
    <source>
        <dbReference type="EMBL" id="KAJ9593006.1"/>
    </source>
</evidence>
<feature type="region of interest" description="Disordered" evidence="1">
    <location>
        <begin position="193"/>
        <end position="232"/>
    </location>
</feature>
<feature type="region of interest" description="Disordered" evidence="1">
    <location>
        <begin position="146"/>
        <end position="167"/>
    </location>
</feature>
<organism evidence="3 4">
    <name type="scientific">Diploptera punctata</name>
    <name type="common">Pacific beetle cockroach</name>
    <dbReference type="NCBI Taxonomy" id="6984"/>
    <lineage>
        <taxon>Eukaryota</taxon>
        <taxon>Metazoa</taxon>
        <taxon>Ecdysozoa</taxon>
        <taxon>Arthropoda</taxon>
        <taxon>Hexapoda</taxon>
        <taxon>Insecta</taxon>
        <taxon>Pterygota</taxon>
        <taxon>Neoptera</taxon>
        <taxon>Polyneoptera</taxon>
        <taxon>Dictyoptera</taxon>
        <taxon>Blattodea</taxon>
        <taxon>Blaberoidea</taxon>
        <taxon>Blaberidae</taxon>
        <taxon>Diplopterinae</taxon>
        <taxon>Diploptera</taxon>
    </lineage>
</organism>
<dbReference type="AlphaFoldDB" id="A0AAD8EJZ7"/>
<dbReference type="PANTHER" id="PTHR21534:SF0">
    <property type="entry name" value="KATANIN-INTERACTING PROTEIN"/>
    <property type="match status" value="1"/>
</dbReference>
<feature type="compositionally biased region" description="Polar residues" evidence="1">
    <location>
        <begin position="194"/>
        <end position="207"/>
    </location>
</feature>
<dbReference type="InterPro" id="IPR026704">
    <property type="entry name" value="KATNIP"/>
</dbReference>
<feature type="compositionally biased region" description="Basic and acidic residues" evidence="1">
    <location>
        <begin position="50"/>
        <end position="82"/>
    </location>
</feature>
<reference evidence="3" key="1">
    <citation type="journal article" date="2023" name="IScience">
        <title>Live-bearing cockroach genome reveals convergent evolutionary mechanisms linked to viviparity in insects and beyond.</title>
        <authorList>
            <person name="Fouks B."/>
            <person name="Harrison M.C."/>
            <person name="Mikhailova A.A."/>
            <person name="Marchal E."/>
            <person name="English S."/>
            <person name="Carruthers M."/>
            <person name="Jennings E.C."/>
            <person name="Chiamaka E.L."/>
            <person name="Frigard R.A."/>
            <person name="Pippel M."/>
            <person name="Attardo G.M."/>
            <person name="Benoit J.B."/>
            <person name="Bornberg-Bauer E."/>
            <person name="Tobe S.S."/>
        </authorList>
    </citation>
    <scope>NUCLEOTIDE SEQUENCE</scope>
    <source>
        <strain evidence="3">Stay&amp;Tobe</strain>
    </source>
</reference>
<evidence type="ECO:0000313" key="4">
    <source>
        <dbReference type="Proteomes" id="UP001233999"/>
    </source>
</evidence>
<feature type="compositionally biased region" description="Polar residues" evidence="1">
    <location>
        <begin position="216"/>
        <end position="228"/>
    </location>
</feature>
<evidence type="ECO:0000256" key="1">
    <source>
        <dbReference type="SAM" id="MobiDB-lite"/>
    </source>
</evidence>
<name>A0AAD8EJZ7_DIPPU</name>
<feature type="region of interest" description="Disordered" evidence="1">
    <location>
        <begin position="1"/>
        <end position="131"/>
    </location>
</feature>
<accession>A0AAD8EJZ7</accession>
<proteinExistence type="predicted"/>
<feature type="non-terminal residue" evidence="3">
    <location>
        <position position="1"/>
    </location>
</feature>
<dbReference type="InterPro" id="IPR027859">
    <property type="entry name" value="KATNIP_dom"/>
</dbReference>
<sequence length="478" mass="53076">MSSYPEEIESSHRSGRSSEHLESPSHGKVPKWLEDMSENVRKNRPRSWRLSHDSASDEPDPNDREVVSLLEDLKLEHNRLPSDDELLSLPRNNSARHGRRAVSSIGTRSAGSSPRKSTRHSSSGGEDWKDISSASLKQQQKAFLEFITPRNSNSGGKKSRDGREPSLEESWSSLSFFDKRHKGRLTEKVEDELISSSTGSDHGNGSVSPAADTDDSSGGTRSTNSSDSDFIIPELPSGTKLEFSIHSTWGDRHYLGLNGIEIFSSTGEPVSVAKIWADPADINVLPEYSKDPRVVTNLLDGVNRTHDDMHLWLAPFTKGSSHYIHLLFEHRVQIAMIRIWNYNKSRIHSYRGVRDVDITLDGVTIFRGEIARACGGILGGTEAFGDTILFTTDDTILEMISQYDESFSSLLTEAHRDMDNYHIERPITADNGDERPFTCARVPQCKSPTAVNDCLGILLGGQKLEISLVANWGHPALI</sequence>
<protein>
    <recommendedName>
        <fullName evidence="2">KATNIP domain-containing protein</fullName>
    </recommendedName>
</protein>
<gene>
    <name evidence="3" type="ORF">L9F63_015325</name>
</gene>
<feature type="domain" description="KATNIP" evidence="2">
    <location>
        <begin position="269"/>
        <end position="421"/>
    </location>
</feature>
<reference evidence="3" key="2">
    <citation type="submission" date="2023-05" db="EMBL/GenBank/DDBJ databases">
        <authorList>
            <person name="Fouks B."/>
        </authorList>
    </citation>
    <scope>NUCLEOTIDE SEQUENCE</scope>
    <source>
        <strain evidence="3">Stay&amp;Tobe</strain>
        <tissue evidence="3">Testes</tissue>
    </source>
</reference>
<dbReference type="EMBL" id="JASPKZ010003792">
    <property type="protein sequence ID" value="KAJ9593006.1"/>
    <property type="molecule type" value="Genomic_DNA"/>
</dbReference>
<feature type="compositionally biased region" description="Low complexity" evidence="1">
    <location>
        <begin position="112"/>
        <end position="123"/>
    </location>
</feature>
<dbReference type="Proteomes" id="UP001233999">
    <property type="component" value="Unassembled WGS sequence"/>
</dbReference>
<feature type="compositionally biased region" description="Basic and acidic residues" evidence="1">
    <location>
        <begin position="9"/>
        <end position="41"/>
    </location>
</feature>
<keyword evidence="4" id="KW-1185">Reference proteome</keyword>
<evidence type="ECO:0000259" key="2">
    <source>
        <dbReference type="Pfam" id="PF14652"/>
    </source>
</evidence>
<dbReference type="PANTHER" id="PTHR21534">
    <property type="entry name" value="KATANIN-INTERACTING PROTEIN"/>
    <property type="match status" value="1"/>
</dbReference>
<dbReference type="Pfam" id="PF14652">
    <property type="entry name" value="DUF4457"/>
    <property type="match status" value="1"/>
</dbReference>
<comment type="caution">
    <text evidence="3">The sequence shown here is derived from an EMBL/GenBank/DDBJ whole genome shotgun (WGS) entry which is preliminary data.</text>
</comment>